<keyword evidence="1" id="KW-1133">Transmembrane helix</keyword>
<comment type="caution">
    <text evidence="2">The sequence shown here is derived from an EMBL/GenBank/DDBJ whole genome shotgun (WGS) entry which is preliminary data.</text>
</comment>
<sequence>MRPSDPEVTYRYVRVSLVALAVFLLVSLGITWWQSCPQESISAFFYTRTHTVFVAALAAMGICLIAYKGSRIGEDALLNFSGFLAFVVALIPADADGLCRPWLPTEADPFGAVANNIAALFIATAAGAALYLGLQRGRREQPQPTASPDACAEAGTPWKHVATALLRIEKWLPAGLLVIAFLGAFLMLWDWFAVRAHAFAASAMFLAITLVAVYHACYARAAVRAHRARFYATIAVLMLATVVLSIVFLFTHVPYGVLSVEIVLIVLFGIFWAVQTWDVWDFDDRYPAAAVPALASGPSAR</sequence>
<proteinExistence type="predicted"/>
<feature type="transmembrane region" description="Helical" evidence="1">
    <location>
        <begin position="45"/>
        <end position="67"/>
    </location>
</feature>
<feature type="transmembrane region" description="Helical" evidence="1">
    <location>
        <begin position="171"/>
        <end position="192"/>
    </location>
</feature>
<dbReference type="RefSeq" id="WP_214394260.1">
    <property type="nucleotide sequence ID" value="NZ_JAHBOL010000008.1"/>
</dbReference>
<keyword evidence="1" id="KW-0812">Transmembrane</keyword>
<accession>A0ABS6HGS9</accession>
<keyword evidence="1" id="KW-0472">Membrane</keyword>
<feature type="transmembrane region" description="Helical" evidence="1">
    <location>
        <begin position="256"/>
        <end position="274"/>
    </location>
</feature>
<protein>
    <submittedName>
        <fullName evidence="2">Diphosphate--fructose-6-phosphate 1-phosphotransferase</fullName>
    </submittedName>
</protein>
<organism evidence="2 3">
    <name type="scientific">Mycolicibacterium goodii</name>
    <name type="common">Mycobacterium goodii</name>
    <dbReference type="NCBI Taxonomy" id="134601"/>
    <lineage>
        <taxon>Bacteria</taxon>
        <taxon>Bacillati</taxon>
        <taxon>Actinomycetota</taxon>
        <taxon>Actinomycetes</taxon>
        <taxon>Mycobacteriales</taxon>
        <taxon>Mycobacteriaceae</taxon>
        <taxon>Mycolicibacterium</taxon>
    </lineage>
</organism>
<evidence type="ECO:0000256" key="1">
    <source>
        <dbReference type="SAM" id="Phobius"/>
    </source>
</evidence>
<evidence type="ECO:0000313" key="3">
    <source>
        <dbReference type="Proteomes" id="UP000696413"/>
    </source>
</evidence>
<feature type="transmembrane region" description="Helical" evidence="1">
    <location>
        <begin position="230"/>
        <end position="250"/>
    </location>
</feature>
<evidence type="ECO:0000313" key="2">
    <source>
        <dbReference type="EMBL" id="MBU8821892.1"/>
    </source>
</evidence>
<gene>
    <name evidence="2" type="ORF">KL859_03275</name>
</gene>
<feature type="transmembrane region" description="Helical" evidence="1">
    <location>
        <begin position="76"/>
        <end position="93"/>
    </location>
</feature>
<name>A0ABS6HGS9_MYCGD</name>
<feature type="transmembrane region" description="Helical" evidence="1">
    <location>
        <begin position="113"/>
        <end position="134"/>
    </location>
</feature>
<keyword evidence="3" id="KW-1185">Reference proteome</keyword>
<reference evidence="2 3" key="1">
    <citation type="submission" date="2021-05" db="EMBL/GenBank/DDBJ databases">
        <title>Draft Genome Sequences of Clinical Respiratory Isolates of Mycobacterium goodii Recovered in Ireland.</title>
        <authorList>
            <person name="Flanagan P.R."/>
            <person name="Mok S."/>
            <person name="Roycroft E."/>
            <person name="Rogers T.R."/>
            <person name="Fitzgibbon M."/>
        </authorList>
    </citation>
    <scope>NUCLEOTIDE SEQUENCE [LARGE SCALE GENOMIC DNA]</scope>
    <source>
        <strain evidence="2 3">14IE55</strain>
    </source>
</reference>
<dbReference type="Proteomes" id="UP000696413">
    <property type="component" value="Unassembled WGS sequence"/>
</dbReference>
<dbReference type="EMBL" id="JAHBOM010000002">
    <property type="protein sequence ID" value="MBU8821892.1"/>
    <property type="molecule type" value="Genomic_DNA"/>
</dbReference>
<feature type="transmembrane region" description="Helical" evidence="1">
    <location>
        <begin position="12"/>
        <end position="33"/>
    </location>
</feature>
<feature type="transmembrane region" description="Helical" evidence="1">
    <location>
        <begin position="198"/>
        <end position="218"/>
    </location>
</feature>